<sequence>MPAEESDDREIRAVVDRFFAAFVSGPEAAARADDLRAVLLPEALLVSTAGATRASYDVESFIAPRVSLLGSGTLADFREWAVHARVDRFGDIAQVWCGYAKSWRRDGVAMAGAGTKSLQLVRTEDGWRISAVAWDDEPA</sequence>
<evidence type="ECO:0008006" key="3">
    <source>
        <dbReference type="Google" id="ProtNLM"/>
    </source>
</evidence>
<dbReference type="RefSeq" id="WP_179725949.1">
    <property type="nucleotide sequence ID" value="NZ_BAABEF010000001.1"/>
</dbReference>
<evidence type="ECO:0000313" key="1">
    <source>
        <dbReference type="EMBL" id="NYD29593.1"/>
    </source>
</evidence>
<dbReference type="SUPFAM" id="SSF54427">
    <property type="entry name" value="NTF2-like"/>
    <property type="match status" value="1"/>
</dbReference>
<evidence type="ECO:0000313" key="2">
    <source>
        <dbReference type="Proteomes" id="UP000582231"/>
    </source>
</evidence>
<dbReference type="Gene3D" id="3.10.450.50">
    <property type="match status" value="1"/>
</dbReference>
<proteinExistence type="predicted"/>
<dbReference type="InterPro" id="IPR032710">
    <property type="entry name" value="NTF2-like_dom_sf"/>
</dbReference>
<reference evidence="1 2" key="1">
    <citation type="submission" date="2020-07" db="EMBL/GenBank/DDBJ databases">
        <title>Sequencing the genomes of 1000 actinobacteria strains.</title>
        <authorList>
            <person name="Klenk H.-P."/>
        </authorList>
    </citation>
    <scope>NUCLEOTIDE SEQUENCE [LARGE SCALE GENOMIC DNA]</scope>
    <source>
        <strain evidence="1 2">DSM 19082</strain>
    </source>
</reference>
<dbReference type="EMBL" id="JACCBF010000001">
    <property type="protein sequence ID" value="NYD29593.1"/>
    <property type="molecule type" value="Genomic_DNA"/>
</dbReference>
<comment type="caution">
    <text evidence="1">The sequence shown here is derived from an EMBL/GenBank/DDBJ whole genome shotgun (WGS) entry which is preliminary data.</text>
</comment>
<dbReference type="AlphaFoldDB" id="A0A852R463"/>
<dbReference type="Proteomes" id="UP000582231">
    <property type="component" value="Unassembled WGS sequence"/>
</dbReference>
<accession>A0A852R463</accession>
<keyword evidence="2" id="KW-1185">Reference proteome</keyword>
<protein>
    <recommendedName>
        <fullName evidence="3">Nuclear transport factor 2 family protein</fullName>
    </recommendedName>
</protein>
<organism evidence="1 2">
    <name type="scientific">Nocardioides kongjuensis</name>
    <dbReference type="NCBI Taxonomy" id="349522"/>
    <lineage>
        <taxon>Bacteria</taxon>
        <taxon>Bacillati</taxon>
        <taxon>Actinomycetota</taxon>
        <taxon>Actinomycetes</taxon>
        <taxon>Propionibacteriales</taxon>
        <taxon>Nocardioidaceae</taxon>
        <taxon>Nocardioides</taxon>
    </lineage>
</organism>
<name>A0A852R463_9ACTN</name>
<gene>
    <name evidence="1" type="ORF">BJ958_001139</name>
</gene>